<keyword evidence="2" id="KW-1185">Reference proteome</keyword>
<protein>
    <submittedName>
        <fullName evidence="1">Uncharacterized protein</fullName>
    </submittedName>
</protein>
<name>L1N4L8_9BACT</name>
<evidence type="ECO:0000313" key="2">
    <source>
        <dbReference type="Proteomes" id="UP000010433"/>
    </source>
</evidence>
<accession>L1N4L8</accession>
<feature type="non-terminal residue" evidence="1">
    <location>
        <position position="40"/>
    </location>
</feature>
<evidence type="ECO:0000313" key="1">
    <source>
        <dbReference type="EMBL" id="EKX98290.1"/>
    </source>
</evidence>
<comment type="caution">
    <text evidence="1">The sequence shown here is derived from an EMBL/GenBank/DDBJ whole genome shotgun (WGS) entry which is preliminary data.</text>
</comment>
<proteinExistence type="predicted"/>
<sequence>MFLKDFPLALEYLTPFMEFQIIQAIYLWILMQEKLMNIKY</sequence>
<gene>
    <name evidence="1" type="ORF">HMPREF9151_02033</name>
</gene>
<dbReference type="HOGENOM" id="CLU_3301420_0_0_10"/>
<dbReference type="AlphaFoldDB" id="L1N4L8"/>
<dbReference type="STRING" id="1127699.HMPREF9151_02033"/>
<reference evidence="1 2" key="1">
    <citation type="submission" date="2012-05" db="EMBL/GenBank/DDBJ databases">
        <authorList>
            <person name="Weinstock G."/>
            <person name="Sodergren E."/>
            <person name="Lobos E.A."/>
            <person name="Fulton L."/>
            <person name="Fulton R."/>
            <person name="Courtney L."/>
            <person name="Fronick C."/>
            <person name="O'Laughlin M."/>
            <person name="Godfrey J."/>
            <person name="Wilson R.M."/>
            <person name="Miner T."/>
            <person name="Farmer C."/>
            <person name="Delehaunty K."/>
            <person name="Cordes M."/>
            <person name="Minx P."/>
            <person name="Tomlinson C."/>
            <person name="Chen J."/>
            <person name="Wollam A."/>
            <person name="Pepin K.H."/>
            <person name="Bhonagiri V."/>
            <person name="Zhang X."/>
            <person name="Suruliraj S."/>
            <person name="Warren W."/>
            <person name="Mitreva M."/>
            <person name="Mardis E.R."/>
            <person name="Wilson R.K."/>
        </authorList>
    </citation>
    <scope>NUCLEOTIDE SEQUENCE [LARGE SCALE GENOMIC DNA]</scope>
    <source>
        <strain evidence="1 2">F0055</strain>
    </source>
</reference>
<organism evidence="1 2">
    <name type="scientific">Hoylesella saccharolytica F0055</name>
    <dbReference type="NCBI Taxonomy" id="1127699"/>
    <lineage>
        <taxon>Bacteria</taxon>
        <taxon>Pseudomonadati</taxon>
        <taxon>Bacteroidota</taxon>
        <taxon>Bacteroidia</taxon>
        <taxon>Bacteroidales</taxon>
        <taxon>Prevotellaceae</taxon>
        <taxon>Hoylesella</taxon>
    </lineage>
</organism>
<dbReference type="Proteomes" id="UP000010433">
    <property type="component" value="Unassembled WGS sequence"/>
</dbReference>
<dbReference type="EMBL" id="AMEP01000118">
    <property type="protein sequence ID" value="EKX98290.1"/>
    <property type="molecule type" value="Genomic_DNA"/>
</dbReference>